<sequence length="293" mass="31856">MRAGTAPRVVLPRVRLVLTSLPVRAGTASRVAQPAWSSSFLLLDISTCRRRHHSVAVLRITVVVSARAVTARPEAPECFSPSQPSSFNRRLSSAKLSTTGSLQLLNLKFMRAGTAPRVVLPRVRLVLTSLPVRAGTASRVAQPAWSSSFLLLDISTCRRRHHSVAVLRITVVVSARAVTARPEAPECFSPSQPSSFNRRLSSAKLSTTGSLQLLNLKVKPSPCLCPLCDLRLVSSRNYPSWIARSLALPFRFNDYLFASFILGEFQSRLSALPLSGDLNTLSCVSEASVLGIK</sequence>
<evidence type="ECO:0000313" key="1">
    <source>
        <dbReference type="EMBL" id="KAG5409801.1"/>
    </source>
</evidence>
<accession>A0ABQ7NFX7</accession>
<proteinExistence type="predicted"/>
<gene>
    <name evidence="1" type="primary">A02g503480.1_BraROA</name>
    <name evidence="1" type="ORF">IGI04_006120</name>
</gene>
<organism evidence="1 2">
    <name type="scientific">Brassica rapa subsp. trilocularis</name>
    <dbReference type="NCBI Taxonomy" id="1813537"/>
    <lineage>
        <taxon>Eukaryota</taxon>
        <taxon>Viridiplantae</taxon>
        <taxon>Streptophyta</taxon>
        <taxon>Embryophyta</taxon>
        <taxon>Tracheophyta</taxon>
        <taxon>Spermatophyta</taxon>
        <taxon>Magnoliopsida</taxon>
        <taxon>eudicotyledons</taxon>
        <taxon>Gunneridae</taxon>
        <taxon>Pentapetalae</taxon>
        <taxon>rosids</taxon>
        <taxon>malvids</taxon>
        <taxon>Brassicales</taxon>
        <taxon>Brassicaceae</taxon>
        <taxon>Brassiceae</taxon>
        <taxon>Brassica</taxon>
    </lineage>
</organism>
<keyword evidence="2" id="KW-1185">Reference proteome</keyword>
<name>A0ABQ7NFX7_BRACM</name>
<comment type="caution">
    <text evidence="1">The sequence shown here is derived from an EMBL/GenBank/DDBJ whole genome shotgun (WGS) entry which is preliminary data.</text>
</comment>
<protein>
    <submittedName>
        <fullName evidence="1">Uncharacterized protein</fullName>
    </submittedName>
</protein>
<evidence type="ECO:0000313" key="2">
    <source>
        <dbReference type="Proteomes" id="UP000823674"/>
    </source>
</evidence>
<dbReference type="EMBL" id="JADBGQ010000002">
    <property type="protein sequence ID" value="KAG5409801.1"/>
    <property type="molecule type" value="Genomic_DNA"/>
</dbReference>
<dbReference type="Proteomes" id="UP000823674">
    <property type="component" value="Chromosome A02"/>
</dbReference>
<reference evidence="1 2" key="1">
    <citation type="submission" date="2021-03" db="EMBL/GenBank/DDBJ databases">
        <authorList>
            <person name="King G.J."/>
            <person name="Bancroft I."/>
            <person name="Baten A."/>
            <person name="Bloomfield J."/>
            <person name="Borpatragohain P."/>
            <person name="He Z."/>
            <person name="Irish N."/>
            <person name="Irwin J."/>
            <person name="Liu K."/>
            <person name="Mauleon R.P."/>
            <person name="Moore J."/>
            <person name="Morris R."/>
            <person name="Ostergaard L."/>
            <person name="Wang B."/>
            <person name="Wells R."/>
        </authorList>
    </citation>
    <scope>NUCLEOTIDE SEQUENCE [LARGE SCALE GENOMIC DNA]</scope>
    <source>
        <strain evidence="1">R-o-18</strain>
        <tissue evidence="1">Leaf</tissue>
    </source>
</reference>
<feature type="non-terminal residue" evidence="1">
    <location>
        <position position="293"/>
    </location>
</feature>